<name>A0A8J7ME53_9BACT</name>
<dbReference type="EMBL" id="JAENIM010000039">
    <property type="protein sequence ID" value="MBK1791030.1"/>
    <property type="molecule type" value="Genomic_DNA"/>
</dbReference>
<keyword evidence="5" id="KW-1185">Reference proteome</keyword>
<gene>
    <name evidence="4" type="ORF">JIN82_07680</name>
</gene>
<dbReference type="InterPro" id="IPR017850">
    <property type="entry name" value="Alkaline_phosphatase_core_sf"/>
</dbReference>
<feature type="chain" id="PRO_5035192376" evidence="2">
    <location>
        <begin position="33"/>
        <end position="545"/>
    </location>
</feature>
<dbReference type="InterPro" id="IPR000917">
    <property type="entry name" value="Sulfatase_N"/>
</dbReference>
<dbReference type="CDD" id="cd16155">
    <property type="entry name" value="sulfatase_like"/>
    <property type="match status" value="1"/>
</dbReference>
<keyword evidence="4" id="KW-0378">Hydrolase</keyword>
<dbReference type="AlphaFoldDB" id="A0A8J7ME53"/>
<evidence type="ECO:0000313" key="4">
    <source>
        <dbReference type="EMBL" id="MBK1791030.1"/>
    </source>
</evidence>
<dbReference type="InterPro" id="IPR051849">
    <property type="entry name" value="GAG-degrading_sulfatase"/>
</dbReference>
<keyword evidence="2" id="KW-0732">Signal</keyword>
<organism evidence="4 5">
    <name type="scientific">Persicirhabdus sediminis</name>
    <dbReference type="NCBI Taxonomy" id="454144"/>
    <lineage>
        <taxon>Bacteria</taxon>
        <taxon>Pseudomonadati</taxon>
        <taxon>Verrucomicrobiota</taxon>
        <taxon>Verrucomicrobiia</taxon>
        <taxon>Verrucomicrobiales</taxon>
        <taxon>Verrucomicrobiaceae</taxon>
        <taxon>Persicirhabdus</taxon>
    </lineage>
</organism>
<accession>A0A8J7ME53</accession>
<feature type="compositionally biased region" description="Basic residues" evidence="1">
    <location>
        <begin position="533"/>
        <end position="545"/>
    </location>
</feature>
<evidence type="ECO:0000256" key="2">
    <source>
        <dbReference type="SAM" id="SignalP"/>
    </source>
</evidence>
<feature type="signal peptide" evidence="2">
    <location>
        <begin position="1"/>
        <end position="32"/>
    </location>
</feature>
<dbReference type="PANTHER" id="PTHR46615:SF1">
    <property type="entry name" value="ARYLSULFATASE K"/>
    <property type="match status" value="1"/>
</dbReference>
<dbReference type="GO" id="GO:0004065">
    <property type="term" value="F:arylsulfatase activity"/>
    <property type="evidence" value="ECO:0007669"/>
    <property type="project" value="TreeGrafter"/>
</dbReference>
<comment type="caution">
    <text evidence="4">The sequence shown here is derived from an EMBL/GenBank/DDBJ whole genome shotgun (WGS) entry which is preliminary data.</text>
</comment>
<dbReference type="Pfam" id="PF00884">
    <property type="entry name" value="Sulfatase"/>
    <property type="match status" value="1"/>
</dbReference>
<evidence type="ECO:0000313" key="5">
    <source>
        <dbReference type="Proteomes" id="UP000624703"/>
    </source>
</evidence>
<protein>
    <submittedName>
        <fullName evidence="4">Sulfatase-like hydrolase/transferase</fullName>
    </submittedName>
</protein>
<dbReference type="PANTHER" id="PTHR46615">
    <property type="entry name" value="ARYLSULFATASE K"/>
    <property type="match status" value="1"/>
</dbReference>
<dbReference type="GO" id="GO:0015024">
    <property type="term" value="F:glucuronate-2-sulfatase activity"/>
    <property type="evidence" value="ECO:0007669"/>
    <property type="project" value="TreeGrafter"/>
</dbReference>
<sequence length="545" mass="60507">MNLKILIDTQFMKKMKLKSVLASLFMCLSATAADRPNILFILTDDQTIYDLKAYDEKSPLQSPVLDKLAAEGMVIDGAYHMGANKGAVCTPSRHMIMSGRSVWRIPTGVKSLMGNASAEEKEQVCPSDLENNTIAAVFNRAGYDTMRTCKKGNSYSAANKQFTICHDVTKRGGTDESGSAWHAERVLDYLNDREQSTEKKPFLIYYGFSHPHDPREGKSELLANYGAFNHRDKTTPPALNPKMPALPVNYLDAHPFEHGHIGCRDEINAAGVWRNRDVATIRNENGRELACSENIDIQIGRVLDKLEAMGELDNTYIIYTADHGIAIGRHGLQGKQNLYEHSLRVPMIVKGPGIPAGSRAQGNVYLMDVLSTLCDMAGIPAPDTNEGISFKPVLEGKKDTVRDSLYGVYCGGTKPGIRSVRKGDWKLIQYDGIGGTVQETQLFNLAENPHELLKEHHAAELVKAIGNTPSKNQVNLADDPAYAAKLKEMEELLLTEMRKHDDPYRMWNQPDEALVNRETVIADYKKSLETQKNKSKTKGKKGAKK</sequence>
<dbReference type="Proteomes" id="UP000624703">
    <property type="component" value="Unassembled WGS sequence"/>
</dbReference>
<dbReference type="SUPFAM" id="SSF53649">
    <property type="entry name" value="Alkaline phosphatase-like"/>
    <property type="match status" value="1"/>
</dbReference>
<proteinExistence type="predicted"/>
<reference evidence="4" key="1">
    <citation type="submission" date="2021-01" db="EMBL/GenBank/DDBJ databases">
        <title>Modified the classification status of verrucomicrobia.</title>
        <authorList>
            <person name="Feng X."/>
        </authorList>
    </citation>
    <scope>NUCLEOTIDE SEQUENCE</scope>
    <source>
        <strain evidence="4">_KCTC 22039</strain>
    </source>
</reference>
<feature type="domain" description="Sulfatase N-terminal" evidence="3">
    <location>
        <begin position="36"/>
        <end position="379"/>
    </location>
</feature>
<feature type="region of interest" description="Disordered" evidence="1">
    <location>
        <begin position="525"/>
        <end position="545"/>
    </location>
</feature>
<evidence type="ECO:0000259" key="3">
    <source>
        <dbReference type="Pfam" id="PF00884"/>
    </source>
</evidence>
<evidence type="ECO:0000256" key="1">
    <source>
        <dbReference type="SAM" id="MobiDB-lite"/>
    </source>
</evidence>
<dbReference type="Gene3D" id="3.40.720.10">
    <property type="entry name" value="Alkaline Phosphatase, subunit A"/>
    <property type="match status" value="1"/>
</dbReference>